<evidence type="ECO:0000259" key="2">
    <source>
        <dbReference type="Pfam" id="PF01337"/>
    </source>
</evidence>
<organism evidence="3 4">
    <name type="scientific">Chitinilyticum piscinae</name>
    <dbReference type="NCBI Taxonomy" id="2866724"/>
    <lineage>
        <taxon>Bacteria</taxon>
        <taxon>Pseudomonadati</taxon>
        <taxon>Pseudomonadota</taxon>
        <taxon>Betaproteobacteria</taxon>
        <taxon>Neisseriales</taxon>
        <taxon>Chitinibacteraceae</taxon>
        <taxon>Chitinilyticum</taxon>
    </lineage>
</organism>
<dbReference type="Gene3D" id="3.30.370.10">
    <property type="entry name" value="Barstar-like"/>
    <property type="match status" value="1"/>
</dbReference>
<name>A0A8J7FM72_9NEIS</name>
<feature type="domain" description="Barstar (barnase inhibitor)" evidence="2">
    <location>
        <begin position="5"/>
        <end position="86"/>
    </location>
</feature>
<evidence type="ECO:0000256" key="1">
    <source>
        <dbReference type="ARBA" id="ARBA00006845"/>
    </source>
</evidence>
<dbReference type="EMBL" id="JADFUA010000002">
    <property type="protein sequence ID" value="MBE9608789.1"/>
    <property type="molecule type" value="Genomic_DNA"/>
</dbReference>
<dbReference type="Proteomes" id="UP000604481">
    <property type="component" value="Unassembled WGS sequence"/>
</dbReference>
<evidence type="ECO:0000313" key="3">
    <source>
        <dbReference type="EMBL" id="MBE9608789.1"/>
    </source>
</evidence>
<sequence>MSLTRILWQDIRHTGDACRQLAAQAETPDYFAHNLDALFDVLCNDLPGPIQLEWPSHNADRQHAGELCEQLALLLADVRAERDDFRYRLG</sequence>
<dbReference type="RefSeq" id="WP_194115313.1">
    <property type="nucleotide sequence ID" value="NZ_JADFUA010000002.1"/>
</dbReference>
<accession>A0A8J7FM72</accession>
<evidence type="ECO:0000313" key="4">
    <source>
        <dbReference type="Proteomes" id="UP000604481"/>
    </source>
</evidence>
<comment type="caution">
    <text evidence="3">The sequence shown here is derived from an EMBL/GenBank/DDBJ whole genome shotgun (WGS) entry which is preliminary data.</text>
</comment>
<reference evidence="3 4" key="1">
    <citation type="submission" date="2020-10" db="EMBL/GenBank/DDBJ databases">
        <title>The genome sequence of Chitinilyticum litopenaei 4Y14.</title>
        <authorList>
            <person name="Liu Y."/>
        </authorList>
    </citation>
    <scope>NUCLEOTIDE SEQUENCE [LARGE SCALE GENOMIC DNA]</scope>
    <source>
        <strain evidence="3 4">4Y14</strain>
    </source>
</reference>
<dbReference type="InterPro" id="IPR035905">
    <property type="entry name" value="Barstar-like_sf"/>
</dbReference>
<protein>
    <submittedName>
        <fullName evidence="3">Barstar family protein</fullName>
    </submittedName>
</protein>
<dbReference type="SUPFAM" id="SSF52038">
    <property type="entry name" value="Barstar-related"/>
    <property type="match status" value="1"/>
</dbReference>
<comment type="similarity">
    <text evidence="1">Belongs to the barstar family.</text>
</comment>
<dbReference type="Pfam" id="PF01337">
    <property type="entry name" value="Barstar"/>
    <property type="match status" value="1"/>
</dbReference>
<gene>
    <name evidence="3" type="ORF">INR99_05440</name>
</gene>
<dbReference type="AlphaFoldDB" id="A0A8J7FM72"/>
<keyword evidence="4" id="KW-1185">Reference proteome</keyword>
<dbReference type="InterPro" id="IPR000468">
    <property type="entry name" value="Barstar"/>
</dbReference>
<proteinExistence type="inferred from homology"/>